<dbReference type="InterPro" id="IPR036047">
    <property type="entry name" value="F-box-like_dom_sf"/>
</dbReference>
<dbReference type="SUPFAM" id="SSF81383">
    <property type="entry name" value="F-box domain"/>
    <property type="match status" value="1"/>
</dbReference>
<gene>
    <name evidence="2" type="ORF">OBBRIDRAFT_794240</name>
</gene>
<name>A0A8E2B1G0_9APHY</name>
<reference evidence="2 3" key="1">
    <citation type="submission" date="2016-07" db="EMBL/GenBank/DDBJ databases">
        <title>Draft genome of the white-rot fungus Obba rivulosa 3A-2.</title>
        <authorList>
            <consortium name="DOE Joint Genome Institute"/>
            <person name="Miettinen O."/>
            <person name="Riley R."/>
            <person name="Acob R."/>
            <person name="Barry K."/>
            <person name="Cullen D."/>
            <person name="De Vries R."/>
            <person name="Hainaut M."/>
            <person name="Hatakka A."/>
            <person name="Henrissat B."/>
            <person name="Hilden K."/>
            <person name="Kuo R."/>
            <person name="Labutti K."/>
            <person name="Lipzen A."/>
            <person name="Makela M.R."/>
            <person name="Sandor L."/>
            <person name="Spatafora J.W."/>
            <person name="Grigoriev I.V."/>
            <person name="Hibbett D.S."/>
        </authorList>
    </citation>
    <scope>NUCLEOTIDE SEQUENCE [LARGE SCALE GENOMIC DNA]</scope>
    <source>
        <strain evidence="2 3">3A-2</strain>
    </source>
</reference>
<dbReference type="InterPro" id="IPR001810">
    <property type="entry name" value="F-box_dom"/>
</dbReference>
<evidence type="ECO:0000259" key="1">
    <source>
        <dbReference type="Pfam" id="PF00646"/>
    </source>
</evidence>
<protein>
    <recommendedName>
        <fullName evidence="1">F-box domain-containing protein</fullName>
    </recommendedName>
</protein>
<dbReference type="Pfam" id="PF00646">
    <property type="entry name" value="F-box"/>
    <property type="match status" value="1"/>
</dbReference>
<dbReference type="Proteomes" id="UP000250043">
    <property type="component" value="Unassembled WGS sequence"/>
</dbReference>
<organism evidence="2 3">
    <name type="scientific">Obba rivulosa</name>
    <dbReference type="NCBI Taxonomy" id="1052685"/>
    <lineage>
        <taxon>Eukaryota</taxon>
        <taxon>Fungi</taxon>
        <taxon>Dikarya</taxon>
        <taxon>Basidiomycota</taxon>
        <taxon>Agaricomycotina</taxon>
        <taxon>Agaricomycetes</taxon>
        <taxon>Polyporales</taxon>
        <taxon>Gelatoporiaceae</taxon>
        <taxon>Obba</taxon>
    </lineage>
</organism>
<keyword evidence="3" id="KW-1185">Reference proteome</keyword>
<dbReference type="EMBL" id="KV722426">
    <property type="protein sequence ID" value="OCH89460.1"/>
    <property type="molecule type" value="Genomic_DNA"/>
</dbReference>
<feature type="domain" description="F-box" evidence="1">
    <location>
        <begin position="17"/>
        <end position="52"/>
    </location>
</feature>
<evidence type="ECO:0000313" key="3">
    <source>
        <dbReference type="Proteomes" id="UP000250043"/>
    </source>
</evidence>
<proteinExistence type="predicted"/>
<sequence length="64" mass="7074">MAKAAHYTQLFCAFMLADLSLELIWHVLALLDIGDAVTCRLVSTVLRSIPRQSELANVSLHVHA</sequence>
<accession>A0A8E2B1G0</accession>
<dbReference type="AlphaFoldDB" id="A0A8E2B1G0"/>
<evidence type="ECO:0000313" key="2">
    <source>
        <dbReference type="EMBL" id="OCH89460.1"/>
    </source>
</evidence>